<evidence type="ECO:0000313" key="3">
    <source>
        <dbReference type="Proteomes" id="UP000177838"/>
    </source>
</evidence>
<accession>A0A1G2QGC2</accession>
<keyword evidence="1" id="KW-1133">Transmembrane helix</keyword>
<keyword evidence="1" id="KW-0472">Membrane</keyword>
<protein>
    <submittedName>
        <fullName evidence="2">Uncharacterized protein</fullName>
    </submittedName>
</protein>
<reference evidence="2 3" key="1">
    <citation type="journal article" date="2016" name="Nat. Commun.">
        <title>Thousands of microbial genomes shed light on interconnected biogeochemical processes in an aquifer system.</title>
        <authorList>
            <person name="Anantharaman K."/>
            <person name="Brown C.T."/>
            <person name="Hug L.A."/>
            <person name="Sharon I."/>
            <person name="Castelle C.J."/>
            <person name="Probst A.J."/>
            <person name="Thomas B.C."/>
            <person name="Singh A."/>
            <person name="Wilkins M.J."/>
            <person name="Karaoz U."/>
            <person name="Brodie E.L."/>
            <person name="Williams K.H."/>
            <person name="Hubbard S.S."/>
            <person name="Banfield J.F."/>
        </authorList>
    </citation>
    <scope>NUCLEOTIDE SEQUENCE [LARGE SCALE GENOMIC DNA]</scope>
</reference>
<sequence length="159" mass="17890">MTIMTKSNIIKEMAQTIAVWRLARKLKKICNKAEVTEHDHADETGHSFRACVSENGFLNKVSNGNPKKKAVYADSLSLAKNKIKIIDSSIKIEKCKDCNKEIKVKVIRLNDDGLDFVGILDLLEFFLGKYKSTVAMVIIPILTFVLGFTFNELIIKLLS</sequence>
<feature type="transmembrane region" description="Helical" evidence="1">
    <location>
        <begin position="134"/>
        <end position="155"/>
    </location>
</feature>
<gene>
    <name evidence="2" type="ORF">A2589_02020</name>
</gene>
<evidence type="ECO:0000256" key="1">
    <source>
        <dbReference type="SAM" id="Phobius"/>
    </source>
</evidence>
<comment type="caution">
    <text evidence="2">The sequence shown here is derived from an EMBL/GenBank/DDBJ whole genome shotgun (WGS) entry which is preliminary data.</text>
</comment>
<dbReference type="AlphaFoldDB" id="A0A1G2QGC2"/>
<dbReference type="Proteomes" id="UP000177838">
    <property type="component" value="Unassembled WGS sequence"/>
</dbReference>
<organism evidence="2 3">
    <name type="scientific">Candidatus Vogelbacteria bacterium RIFOXYD1_FULL_46_19</name>
    <dbReference type="NCBI Taxonomy" id="1802439"/>
    <lineage>
        <taxon>Bacteria</taxon>
        <taxon>Candidatus Vogeliibacteriota</taxon>
    </lineage>
</organism>
<name>A0A1G2QGC2_9BACT</name>
<evidence type="ECO:0000313" key="2">
    <source>
        <dbReference type="EMBL" id="OHA59616.1"/>
    </source>
</evidence>
<keyword evidence="1" id="KW-0812">Transmembrane</keyword>
<proteinExistence type="predicted"/>
<dbReference type="EMBL" id="MHTK01000006">
    <property type="protein sequence ID" value="OHA59616.1"/>
    <property type="molecule type" value="Genomic_DNA"/>
</dbReference>